<accession>A0A9W8N5V2</accession>
<proteinExistence type="predicted"/>
<name>A0A9W8N5V2_9PEZI</name>
<organism evidence="2 3">
    <name type="scientific">Xylaria arbuscula</name>
    <dbReference type="NCBI Taxonomy" id="114810"/>
    <lineage>
        <taxon>Eukaryota</taxon>
        <taxon>Fungi</taxon>
        <taxon>Dikarya</taxon>
        <taxon>Ascomycota</taxon>
        <taxon>Pezizomycotina</taxon>
        <taxon>Sordariomycetes</taxon>
        <taxon>Xylariomycetidae</taxon>
        <taxon>Xylariales</taxon>
        <taxon>Xylariaceae</taxon>
        <taxon>Xylaria</taxon>
    </lineage>
</organism>
<dbReference type="EMBL" id="JANPWZ010002665">
    <property type="protein sequence ID" value="KAJ3556999.1"/>
    <property type="molecule type" value="Genomic_DNA"/>
</dbReference>
<feature type="compositionally biased region" description="Basic residues" evidence="1">
    <location>
        <begin position="211"/>
        <end position="221"/>
    </location>
</feature>
<comment type="caution">
    <text evidence="2">The sequence shown here is derived from an EMBL/GenBank/DDBJ whole genome shotgun (WGS) entry which is preliminary data.</text>
</comment>
<gene>
    <name evidence="2" type="ORF">NPX13_g10020</name>
</gene>
<dbReference type="Proteomes" id="UP001148614">
    <property type="component" value="Unassembled WGS sequence"/>
</dbReference>
<dbReference type="AlphaFoldDB" id="A0A9W8N5V2"/>
<reference evidence="2" key="1">
    <citation type="submission" date="2022-07" db="EMBL/GenBank/DDBJ databases">
        <title>Genome Sequence of Xylaria arbuscula.</title>
        <authorList>
            <person name="Buettner E."/>
        </authorList>
    </citation>
    <scope>NUCLEOTIDE SEQUENCE</scope>
    <source>
        <strain evidence="2">VT107</strain>
    </source>
</reference>
<feature type="region of interest" description="Disordered" evidence="1">
    <location>
        <begin position="48"/>
        <end position="227"/>
    </location>
</feature>
<sequence length="302" mass="33795">MSASRHGERRQREPLYLPYEGQDFIMYPAHGSQGDSSDYAASDMNVSLHDSSVHRERRYRPAYGSGYSYQRSQRDDSASYSDISVPRSRTSLEVVPFDSKRSRGRKSKTWGESTSMQRSWAGTSALSRPGTPDSQESTMLSTSPRTREKTVRFSESAYLNSSLPERVPGAVGRRRDSLKEQSRDSLSRVSGNGDRADGPHQSGRYSNSLPRRLHAGGRQRGHLPPAAPMIPRLPSPDFESASPYELRLGKHDFCACCHNLDDGGEDDGIRWVKGRAKMEKQVDNARAYISRMTMGDRLIADT</sequence>
<evidence type="ECO:0000256" key="1">
    <source>
        <dbReference type="SAM" id="MobiDB-lite"/>
    </source>
</evidence>
<keyword evidence="3" id="KW-1185">Reference proteome</keyword>
<protein>
    <submittedName>
        <fullName evidence="2">Uncharacterized protein</fullName>
    </submittedName>
</protein>
<feature type="compositionally biased region" description="Polar residues" evidence="1">
    <location>
        <begin position="110"/>
        <end position="144"/>
    </location>
</feature>
<feature type="compositionally biased region" description="Basic and acidic residues" evidence="1">
    <location>
        <begin position="173"/>
        <end position="186"/>
    </location>
</feature>
<dbReference type="VEuPathDB" id="FungiDB:F4678DRAFT_470039"/>
<feature type="compositionally biased region" description="Polar residues" evidence="1">
    <location>
        <begin position="78"/>
        <end position="91"/>
    </location>
</feature>
<evidence type="ECO:0000313" key="3">
    <source>
        <dbReference type="Proteomes" id="UP001148614"/>
    </source>
</evidence>
<evidence type="ECO:0000313" key="2">
    <source>
        <dbReference type="EMBL" id="KAJ3556999.1"/>
    </source>
</evidence>